<sequence>MDSKEHKKETIQNSITKSEFKKYVDFIHDDSIPLPEHERTYLKNLLKNGEIEEFKDQYRRHLQNLDRVGFSDEDIELQLNVLKKDNNEFRNLLRFYTARLSDLQESNTSLSLKNKELENLNIEKESLLEQTFSRIKELEASNNELTSRAHQERIDQKIPEYVNSVKDDLGDDDDHFISLAKTWAIAGAIAGLSAVIFSFISLYFVTDFINAKGFELFYLFTRGLIGISILSWLSYICLSISKKYTHESIRRKDRRHALMFGQVFLQIYGSTATKEDAIQVFKDWNMSGDSAFSDQMDYPPSFQTLWSTAKEKIKPSHSEKSSD</sequence>
<proteinExistence type="predicted"/>
<feature type="transmembrane region" description="Helical" evidence="2">
    <location>
        <begin position="183"/>
        <end position="205"/>
    </location>
</feature>
<evidence type="ECO:0000256" key="2">
    <source>
        <dbReference type="SAM" id="Phobius"/>
    </source>
</evidence>
<protein>
    <submittedName>
        <fullName evidence="3">Uncharacterized protein</fullName>
    </submittedName>
</protein>
<dbReference type="EMBL" id="AE014075">
    <property type="protein sequence ID" value="AAN79406.1"/>
    <property type="molecule type" value="Genomic_DNA"/>
</dbReference>
<evidence type="ECO:0000256" key="1">
    <source>
        <dbReference type="SAM" id="Coils"/>
    </source>
</evidence>
<keyword evidence="2" id="KW-1133">Transmembrane helix</keyword>
<dbReference type="AlphaFoldDB" id="A0A0H2V5L5"/>
<evidence type="ECO:0000313" key="4">
    <source>
        <dbReference type="Proteomes" id="UP000001410"/>
    </source>
</evidence>
<dbReference type="Proteomes" id="UP000001410">
    <property type="component" value="Chromosome"/>
</dbReference>
<name>A0A0H2V5L5_ECOL6</name>
<evidence type="ECO:0000313" key="3">
    <source>
        <dbReference type="EMBL" id="AAN79406.1"/>
    </source>
</evidence>
<organism evidence="3 4">
    <name type="scientific">Escherichia coli O6:H1 (strain CFT073 / ATCC 700928 / UPEC)</name>
    <dbReference type="NCBI Taxonomy" id="199310"/>
    <lineage>
        <taxon>Bacteria</taxon>
        <taxon>Pseudomonadati</taxon>
        <taxon>Pseudomonadota</taxon>
        <taxon>Gammaproteobacteria</taxon>
        <taxon>Enterobacterales</taxon>
        <taxon>Enterobacteriaceae</taxon>
        <taxon>Escherichia</taxon>
    </lineage>
</organism>
<keyword evidence="2" id="KW-0472">Membrane</keyword>
<keyword evidence="2" id="KW-0812">Transmembrane</keyword>
<feature type="transmembrane region" description="Helical" evidence="2">
    <location>
        <begin position="217"/>
        <end position="241"/>
    </location>
</feature>
<accession>A0A0H2V5L5</accession>
<gene>
    <name evidence="3" type="ordered locus">c0933</name>
</gene>
<reference evidence="3 4" key="1">
    <citation type="journal article" date="2002" name="Proc. Natl. Acad. Sci. U.S.A.">
        <title>Extensive mosaic structure revealed by the complete genome sequence of uropathogenic Escherichia coli.</title>
        <authorList>
            <person name="Welch R.A."/>
            <person name="Burland V."/>
            <person name="Plunkett G.III."/>
            <person name="Redford P."/>
            <person name="Roesch P."/>
            <person name="Rasko D."/>
            <person name="Buckles E.L."/>
            <person name="Liou S.R."/>
            <person name="Boutin A."/>
            <person name="Hackett J."/>
            <person name="Stroud D."/>
            <person name="Mayhew G.F."/>
            <person name="Rose D.J."/>
            <person name="Zhou S."/>
            <person name="Schwartz D.C."/>
            <person name="Perna N.T."/>
            <person name="Mobley H.L."/>
            <person name="Donnenberg M.S."/>
            <person name="Blattner F.R."/>
        </authorList>
    </citation>
    <scope>NUCLEOTIDE SEQUENCE [LARGE SCALE GENOMIC DNA]</scope>
    <source>
        <strain evidence="4">CFT073 / ATCC 700928 / UPEC</strain>
    </source>
</reference>
<keyword evidence="4" id="KW-1185">Reference proteome</keyword>
<dbReference type="KEGG" id="ecc:c0933"/>
<dbReference type="RefSeq" id="WP_000377448.1">
    <property type="nucleotide sequence ID" value="NC_004431.1"/>
</dbReference>
<keyword evidence="1" id="KW-0175">Coiled coil</keyword>
<dbReference type="STRING" id="199310.c0933"/>
<dbReference type="SMR" id="A0A0H2V5L5"/>
<dbReference type="eggNOG" id="ENOG503325U">
    <property type="taxonomic scope" value="Bacteria"/>
</dbReference>
<feature type="coiled-coil region" evidence="1">
    <location>
        <begin position="100"/>
        <end position="155"/>
    </location>
</feature>
<dbReference type="HOGENOM" id="CLU_074536_0_0_6"/>